<reference evidence="1" key="1">
    <citation type="journal article" date="2023" name="Genome Biol. Evol.">
        <title>Long-read-based Genome Assembly of Drosophila gunungcola Reveals Fewer Chemosensory Genes in Flower-breeding Species.</title>
        <authorList>
            <person name="Negi A."/>
            <person name="Liao B.Y."/>
            <person name="Yeh S.D."/>
        </authorList>
    </citation>
    <scope>NUCLEOTIDE SEQUENCE</scope>
    <source>
        <strain evidence="1">Sukarami</strain>
    </source>
</reference>
<sequence>QGLQAIMPAQVEAQNYSDEVIMKIKRPVPSLCLFCQPINSSVKGSSNWSLTFVKKHKNSYPNKNALGR</sequence>
<dbReference type="AlphaFoldDB" id="A0A9P9YGD6"/>
<comment type="caution">
    <text evidence="1">The sequence shown here is derived from an EMBL/GenBank/DDBJ whole genome shotgun (WGS) entry which is preliminary data.</text>
</comment>
<evidence type="ECO:0000313" key="2">
    <source>
        <dbReference type="Proteomes" id="UP001059596"/>
    </source>
</evidence>
<accession>A0A9P9YGD6</accession>
<protein>
    <submittedName>
        <fullName evidence="1">Uncharacterized protein</fullName>
    </submittedName>
</protein>
<name>A0A9P9YGD6_9MUSC</name>
<feature type="non-terminal residue" evidence="1">
    <location>
        <position position="68"/>
    </location>
</feature>
<gene>
    <name evidence="1" type="ORF">M5D96_010753</name>
</gene>
<keyword evidence="2" id="KW-1185">Reference proteome</keyword>
<organism evidence="1 2">
    <name type="scientific">Drosophila gunungcola</name>
    <name type="common">fruit fly</name>
    <dbReference type="NCBI Taxonomy" id="103775"/>
    <lineage>
        <taxon>Eukaryota</taxon>
        <taxon>Metazoa</taxon>
        <taxon>Ecdysozoa</taxon>
        <taxon>Arthropoda</taxon>
        <taxon>Hexapoda</taxon>
        <taxon>Insecta</taxon>
        <taxon>Pterygota</taxon>
        <taxon>Neoptera</taxon>
        <taxon>Endopterygota</taxon>
        <taxon>Diptera</taxon>
        <taxon>Brachycera</taxon>
        <taxon>Muscomorpha</taxon>
        <taxon>Ephydroidea</taxon>
        <taxon>Drosophilidae</taxon>
        <taxon>Drosophila</taxon>
        <taxon>Sophophora</taxon>
    </lineage>
</organism>
<proteinExistence type="predicted"/>
<dbReference type="Proteomes" id="UP001059596">
    <property type="component" value="Unassembled WGS sequence"/>
</dbReference>
<dbReference type="EMBL" id="JAMKOV010000019">
    <property type="protein sequence ID" value="KAI8036447.1"/>
    <property type="molecule type" value="Genomic_DNA"/>
</dbReference>
<evidence type="ECO:0000313" key="1">
    <source>
        <dbReference type="EMBL" id="KAI8036447.1"/>
    </source>
</evidence>